<dbReference type="Proteomes" id="UP001200145">
    <property type="component" value="Unassembled WGS sequence"/>
</dbReference>
<keyword evidence="3" id="KW-1185">Reference proteome</keyword>
<evidence type="ECO:0000313" key="3">
    <source>
        <dbReference type="Proteomes" id="UP001200145"/>
    </source>
</evidence>
<dbReference type="Gene3D" id="3.10.450.50">
    <property type="match status" value="1"/>
</dbReference>
<feature type="signal peptide" evidence="1">
    <location>
        <begin position="1"/>
        <end position="18"/>
    </location>
</feature>
<reference evidence="2 3" key="1">
    <citation type="submission" date="2022-01" db="EMBL/GenBank/DDBJ databases">
        <title>Flavihumibacter sp. nov., isolated from sediment of a river.</title>
        <authorList>
            <person name="Liu H."/>
        </authorList>
    </citation>
    <scope>NUCLEOTIDE SEQUENCE [LARGE SCALE GENOMIC DNA]</scope>
    <source>
        <strain evidence="2 3">RY-1</strain>
    </source>
</reference>
<proteinExistence type="predicted"/>
<keyword evidence="1" id="KW-0732">Signal</keyword>
<sequence length="150" mass="16699">MKALFGLILTLVSLSAWAQTTDETGIKTTINQLFSAMRNRDTVQLRDAFASTAVLQTIGRSKDGTTEVRTESIEGFIKSVGTPGKEVLDERIEFGTILIDGPLATAWTPYQFYLGSRFSHCGVNSFQLVKLNGTWKIQYIIDTRRKEGCQ</sequence>
<dbReference type="SUPFAM" id="SSF54427">
    <property type="entry name" value="NTF2-like"/>
    <property type="match status" value="1"/>
</dbReference>
<gene>
    <name evidence="2" type="ORF">L0U88_00470</name>
</gene>
<comment type="caution">
    <text evidence="2">The sequence shown here is derived from an EMBL/GenBank/DDBJ whole genome shotgun (WGS) entry which is preliminary data.</text>
</comment>
<protein>
    <submittedName>
        <fullName evidence="2">Nuclear transport factor 2 family protein</fullName>
    </submittedName>
</protein>
<dbReference type="RefSeq" id="WP_234863520.1">
    <property type="nucleotide sequence ID" value="NZ_JAKEVY010000001.1"/>
</dbReference>
<feature type="chain" id="PRO_5045325728" evidence="1">
    <location>
        <begin position="19"/>
        <end position="150"/>
    </location>
</feature>
<dbReference type="EMBL" id="JAKEVY010000001">
    <property type="protein sequence ID" value="MCF1713098.1"/>
    <property type="molecule type" value="Genomic_DNA"/>
</dbReference>
<accession>A0ABS9BBY9</accession>
<evidence type="ECO:0000313" key="2">
    <source>
        <dbReference type="EMBL" id="MCF1713098.1"/>
    </source>
</evidence>
<dbReference type="InterPro" id="IPR032710">
    <property type="entry name" value="NTF2-like_dom_sf"/>
</dbReference>
<evidence type="ECO:0000256" key="1">
    <source>
        <dbReference type="SAM" id="SignalP"/>
    </source>
</evidence>
<organism evidence="2 3">
    <name type="scientific">Flavihumibacter fluminis</name>
    <dbReference type="NCBI Taxonomy" id="2909236"/>
    <lineage>
        <taxon>Bacteria</taxon>
        <taxon>Pseudomonadati</taxon>
        <taxon>Bacteroidota</taxon>
        <taxon>Chitinophagia</taxon>
        <taxon>Chitinophagales</taxon>
        <taxon>Chitinophagaceae</taxon>
        <taxon>Flavihumibacter</taxon>
    </lineage>
</organism>
<name>A0ABS9BBY9_9BACT</name>